<evidence type="ECO:0000256" key="1">
    <source>
        <dbReference type="SAM" id="MobiDB-lite"/>
    </source>
</evidence>
<name>A0A1F5E717_9BACT</name>
<reference evidence="2 3" key="1">
    <citation type="journal article" date="2016" name="Nat. Commun.">
        <title>Thousands of microbial genomes shed light on interconnected biogeochemical processes in an aquifer system.</title>
        <authorList>
            <person name="Anantharaman K."/>
            <person name="Brown C.T."/>
            <person name="Hug L.A."/>
            <person name="Sharon I."/>
            <person name="Castelle C.J."/>
            <person name="Probst A.J."/>
            <person name="Thomas B.C."/>
            <person name="Singh A."/>
            <person name="Wilkins M.J."/>
            <person name="Karaoz U."/>
            <person name="Brodie E.L."/>
            <person name="Williams K.H."/>
            <person name="Hubbard S.S."/>
            <person name="Banfield J.F."/>
        </authorList>
    </citation>
    <scope>NUCLEOTIDE SEQUENCE [LARGE SCALE GENOMIC DNA]</scope>
</reference>
<comment type="caution">
    <text evidence="2">The sequence shown here is derived from an EMBL/GenBank/DDBJ whole genome shotgun (WGS) entry which is preliminary data.</text>
</comment>
<evidence type="ECO:0000313" key="2">
    <source>
        <dbReference type="EMBL" id="OGD63165.1"/>
    </source>
</evidence>
<feature type="region of interest" description="Disordered" evidence="1">
    <location>
        <begin position="1"/>
        <end position="22"/>
    </location>
</feature>
<organism evidence="2 3">
    <name type="scientific">Candidatus Berkelbacteria bacterium RIFOXYA2_FULL_43_10</name>
    <dbReference type="NCBI Taxonomy" id="1797472"/>
    <lineage>
        <taxon>Bacteria</taxon>
        <taxon>Candidatus Berkelbacteria</taxon>
    </lineage>
</organism>
<dbReference type="STRING" id="1797472.A2215_01755"/>
<protein>
    <submittedName>
        <fullName evidence="2">Uncharacterized protein</fullName>
    </submittedName>
</protein>
<dbReference type="EMBL" id="MEZY01000038">
    <property type="protein sequence ID" value="OGD63165.1"/>
    <property type="molecule type" value="Genomic_DNA"/>
</dbReference>
<evidence type="ECO:0000313" key="3">
    <source>
        <dbReference type="Proteomes" id="UP000178583"/>
    </source>
</evidence>
<gene>
    <name evidence="2" type="ORF">A2215_01755</name>
</gene>
<dbReference type="AlphaFoldDB" id="A0A1F5E717"/>
<sequence>MANELEGGFKSPEEREAARQFKGKVMDVDLARDIAKAEAPGRQRAQDIREGGELSPELAEMVARRHERAAVQMGEDVEKGPEGIEREADSVIEKISRLSGLHYVFLAESSPGTVTKIKEKLGVDVGKPVLRTKKGDTSISVYSTNIPGKYFVNKHHPGFGLEQYIYNLASPEQIEETS</sequence>
<accession>A0A1F5E717</accession>
<dbReference type="Proteomes" id="UP000178583">
    <property type="component" value="Unassembled WGS sequence"/>
</dbReference>
<feature type="compositionally biased region" description="Basic and acidic residues" evidence="1">
    <location>
        <begin position="11"/>
        <end position="22"/>
    </location>
</feature>
<proteinExistence type="predicted"/>